<evidence type="ECO:0000313" key="2">
    <source>
        <dbReference type="WBParaSite" id="Minc3s01258g22179"/>
    </source>
</evidence>
<proteinExistence type="predicted"/>
<name>A0A914M6F1_MELIC</name>
<keyword evidence="1" id="KW-1185">Reference proteome</keyword>
<dbReference type="Proteomes" id="UP000887563">
    <property type="component" value="Unplaced"/>
</dbReference>
<dbReference type="AlphaFoldDB" id="A0A914M6F1"/>
<organism evidence="1 2">
    <name type="scientific">Meloidogyne incognita</name>
    <name type="common">Southern root-knot nematode worm</name>
    <name type="synonym">Oxyuris incognita</name>
    <dbReference type="NCBI Taxonomy" id="6306"/>
    <lineage>
        <taxon>Eukaryota</taxon>
        <taxon>Metazoa</taxon>
        <taxon>Ecdysozoa</taxon>
        <taxon>Nematoda</taxon>
        <taxon>Chromadorea</taxon>
        <taxon>Rhabditida</taxon>
        <taxon>Tylenchina</taxon>
        <taxon>Tylenchomorpha</taxon>
        <taxon>Tylenchoidea</taxon>
        <taxon>Meloidogynidae</taxon>
        <taxon>Meloidogyninae</taxon>
        <taxon>Meloidogyne</taxon>
        <taxon>Meloidogyne incognita group</taxon>
    </lineage>
</organism>
<evidence type="ECO:0000313" key="1">
    <source>
        <dbReference type="Proteomes" id="UP000887563"/>
    </source>
</evidence>
<reference evidence="2" key="1">
    <citation type="submission" date="2022-11" db="UniProtKB">
        <authorList>
            <consortium name="WormBaseParasite"/>
        </authorList>
    </citation>
    <scope>IDENTIFICATION</scope>
</reference>
<accession>A0A914M6F1</accession>
<sequence length="55" mass="6768">MFRYFILPILLFLAFLIIFGLHNHQSHRDFLIQDYQVRQDSQSRYCQGHQVRHGY</sequence>
<protein>
    <submittedName>
        <fullName evidence="2">Candidate secreted effector</fullName>
    </submittedName>
</protein>
<dbReference type="WBParaSite" id="Minc3s01258g22179">
    <property type="protein sequence ID" value="Minc3s01258g22179"/>
    <property type="gene ID" value="Minc3s01258g22179"/>
</dbReference>